<evidence type="ECO:0000313" key="1">
    <source>
        <dbReference type="EMBL" id="KIM79493.1"/>
    </source>
</evidence>
<accession>A0A0C3AZS8</accession>
<protein>
    <submittedName>
        <fullName evidence="1">Uncharacterized protein</fullName>
    </submittedName>
</protein>
<dbReference type="Proteomes" id="UP000054166">
    <property type="component" value="Unassembled WGS sequence"/>
</dbReference>
<sequence length="106" mass="12075">MAFTEREAWDQARGTKLGIKPHECTERSRHSSQIDRTLYTSALDAEQCPVPPSIPLIGKVIQKHRSISCWLFVCPETQPFCVVRPDGLATFKSVCTIKCIYMEFWG</sequence>
<organism evidence="1 2">
    <name type="scientific">Piloderma croceum (strain F 1598)</name>
    <dbReference type="NCBI Taxonomy" id="765440"/>
    <lineage>
        <taxon>Eukaryota</taxon>
        <taxon>Fungi</taxon>
        <taxon>Dikarya</taxon>
        <taxon>Basidiomycota</taxon>
        <taxon>Agaricomycotina</taxon>
        <taxon>Agaricomycetes</taxon>
        <taxon>Agaricomycetidae</taxon>
        <taxon>Atheliales</taxon>
        <taxon>Atheliaceae</taxon>
        <taxon>Piloderma</taxon>
    </lineage>
</organism>
<reference evidence="2" key="2">
    <citation type="submission" date="2015-01" db="EMBL/GenBank/DDBJ databases">
        <title>Evolutionary Origins and Diversification of the Mycorrhizal Mutualists.</title>
        <authorList>
            <consortium name="DOE Joint Genome Institute"/>
            <consortium name="Mycorrhizal Genomics Consortium"/>
            <person name="Kohler A."/>
            <person name="Kuo A."/>
            <person name="Nagy L.G."/>
            <person name="Floudas D."/>
            <person name="Copeland A."/>
            <person name="Barry K.W."/>
            <person name="Cichocki N."/>
            <person name="Veneault-Fourrey C."/>
            <person name="LaButti K."/>
            <person name="Lindquist E.A."/>
            <person name="Lipzen A."/>
            <person name="Lundell T."/>
            <person name="Morin E."/>
            <person name="Murat C."/>
            <person name="Riley R."/>
            <person name="Ohm R."/>
            <person name="Sun H."/>
            <person name="Tunlid A."/>
            <person name="Henrissat B."/>
            <person name="Grigoriev I.V."/>
            <person name="Hibbett D.S."/>
            <person name="Martin F."/>
        </authorList>
    </citation>
    <scope>NUCLEOTIDE SEQUENCE [LARGE SCALE GENOMIC DNA]</scope>
    <source>
        <strain evidence="2">F 1598</strain>
    </source>
</reference>
<reference evidence="1 2" key="1">
    <citation type="submission" date="2014-04" db="EMBL/GenBank/DDBJ databases">
        <authorList>
            <consortium name="DOE Joint Genome Institute"/>
            <person name="Kuo A."/>
            <person name="Tarkka M."/>
            <person name="Buscot F."/>
            <person name="Kohler A."/>
            <person name="Nagy L.G."/>
            <person name="Floudas D."/>
            <person name="Copeland A."/>
            <person name="Barry K.W."/>
            <person name="Cichocki N."/>
            <person name="Veneault-Fourrey C."/>
            <person name="LaButti K."/>
            <person name="Lindquist E.A."/>
            <person name="Lipzen A."/>
            <person name="Lundell T."/>
            <person name="Morin E."/>
            <person name="Murat C."/>
            <person name="Sun H."/>
            <person name="Tunlid A."/>
            <person name="Henrissat B."/>
            <person name="Grigoriev I.V."/>
            <person name="Hibbett D.S."/>
            <person name="Martin F."/>
            <person name="Nordberg H.P."/>
            <person name="Cantor M.N."/>
            <person name="Hua S.X."/>
        </authorList>
    </citation>
    <scope>NUCLEOTIDE SEQUENCE [LARGE SCALE GENOMIC DNA]</scope>
    <source>
        <strain evidence="1 2">F 1598</strain>
    </source>
</reference>
<name>A0A0C3AZS8_PILCF</name>
<proteinExistence type="predicted"/>
<dbReference type="HOGENOM" id="CLU_2224210_0_0_1"/>
<dbReference type="InParanoid" id="A0A0C3AZS8"/>
<keyword evidence="2" id="KW-1185">Reference proteome</keyword>
<dbReference type="AlphaFoldDB" id="A0A0C3AZS8"/>
<evidence type="ECO:0000313" key="2">
    <source>
        <dbReference type="Proteomes" id="UP000054166"/>
    </source>
</evidence>
<gene>
    <name evidence="1" type="ORF">PILCRDRAFT_557874</name>
</gene>
<dbReference type="EMBL" id="KN833009">
    <property type="protein sequence ID" value="KIM79493.1"/>
    <property type="molecule type" value="Genomic_DNA"/>
</dbReference>